<protein>
    <recommendedName>
        <fullName evidence="1">DUF4037 domain-containing protein</fullName>
    </recommendedName>
</protein>
<evidence type="ECO:0000259" key="1">
    <source>
        <dbReference type="Pfam" id="PF13228"/>
    </source>
</evidence>
<reference evidence="3" key="1">
    <citation type="submission" date="2016-01" db="EMBL/GenBank/DDBJ databases">
        <authorList>
            <person name="Mitreva M."/>
            <person name="Pepin K.H."/>
            <person name="Mihindukulasuriya K.A."/>
            <person name="Fulton R."/>
            <person name="Fronick C."/>
            <person name="O'Laughlin M."/>
            <person name="Miner T."/>
            <person name="Herter B."/>
            <person name="Rosa B.A."/>
            <person name="Cordes M."/>
            <person name="Tomlinson C."/>
            <person name="Wollam A."/>
            <person name="Palsikar V.B."/>
            <person name="Mardis E.R."/>
            <person name="Wilson R.K."/>
        </authorList>
    </citation>
    <scope>NUCLEOTIDE SEQUENCE [LARGE SCALE GENOMIC DNA]</scope>
    <source>
        <strain evidence="3">KA00185</strain>
    </source>
</reference>
<dbReference type="PATRIC" id="fig|157687.3.peg.1194"/>
<keyword evidence="3" id="KW-1185">Reference proteome</keyword>
<feature type="domain" description="DUF4037" evidence="1">
    <location>
        <begin position="131"/>
        <end position="231"/>
    </location>
</feature>
<proteinExistence type="predicted"/>
<dbReference type="RefSeq" id="WP_060917931.1">
    <property type="nucleotide sequence ID" value="NZ_KQ960076.1"/>
</dbReference>
<comment type="caution">
    <text evidence="2">The sequence shown here is derived from an EMBL/GenBank/DDBJ whole genome shotgun (WGS) entry which is preliminary data.</text>
</comment>
<organism evidence="2 3">
    <name type="scientific">Leptotrichia wadei</name>
    <dbReference type="NCBI Taxonomy" id="157687"/>
    <lineage>
        <taxon>Bacteria</taxon>
        <taxon>Fusobacteriati</taxon>
        <taxon>Fusobacteriota</taxon>
        <taxon>Fusobacteriia</taxon>
        <taxon>Fusobacteriales</taxon>
        <taxon>Leptotrichiaceae</taxon>
        <taxon>Leptotrichia</taxon>
    </lineage>
</organism>
<dbReference type="InterPro" id="IPR025117">
    <property type="entry name" value="DUF4037"/>
</dbReference>
<dbReference type="OrthoDB" id="3030at2"/>
<dbReference type="EMBL" id="LSDD01000094">
    <property type="protein sequence ID" value="KXB64821.1"/>
    <property type="molecule type" value="Genomic_DNA"/>
</dbReference>
<dbReference type="Proteomes" id="UP000070483">
    <property type="component" value="Unassembled WGS sequence"/>
</dbReference>
<evidence type="ECO:0000313" key="2">
    <source>
        <dbReference type="EMBL" id="KXB64821.1"/>
    </source>
</evidence>
<dbReference type="STRING" id="157687.HMPREF3180_01200"/>
<gene>
    <name evidence="2" type="ORF">HMPREF3180_01200</name>
</gene>
<dbReference type="Pfam" id="PF13228">
    <property type="entry name" value="DUF4037"/>
    <property type="match status" value="1"/>
</dbReference>
<sequence>MDSNKIKGLELSRKYFEEIYLPVIKSEFLEVFEKMAAGLAGEGSECFGFDDEISQDHDFGPSCCIWLTSEDYEKYGLNLQKRLNELPKEFLGFRALNVSAFGDGRRGVLNMDDWFFKFLGDVKAPENLYDWRLIPEELLATAVNGEIFMDNLGKFTKIRNDLEKYFPEDIRLNKIATRCMKMAQSGQYNYLRCMRRNEIVAARLAETEFINEAIHIIFLLNKKYKLFYKWMPKALKNLKILGEKTYFLIEELVKLPVGAVNRKFQIIEEISTNVILELKYQNIVPRQLTSDFLQDYGPFVQNKIEDEKLRNWNPVMD</sequence>
<name>A0A134AAR7_9FUSO</name>
<accession>A0A134AAR7</accession>
<evidence type="ECO:0000313" key="3">
    <source>
        <dbReference type="Proteomes" id="UP000070483"/>
    </source>
</evidence>
<dbReference type="AlphaFoldDB" id="A0A134AAR7"/>